<dbReference type="Proteomes" id="UP000683360">
    <property type="component" value="Unassembled WGS sequence"/>
</dbReference>
<comment type="caution">
    <text evidence="1">The sequence shown here is derived from an EMBL/GenBank/DDBJ whole genome shotgun (WGS) entry which is preliminary data.</text>
</comment>
<evidence type="ECO:0000313" key="1">
    <source>
        <dbReference type="EMBL" id="CAG2249250.1"/>
    </source>
</evidence>
<dbReference type="AlphaFoldDB" id="A0A8S3UTB4"/>
<evidence type="ECO:0000313" key="2">
    <source>
        <dbReference type="Proteomes" id="UP000683360"/>
    </source>
</evidence>
<protein>
    <submittedName>
        <fullName evidence="1">Uncharacterized protein</fullName>
    </submittedName>
</protein>
<accession>A0A8S3UTB4</accession>
<name>A0A8S3UTB4_MYTED</name>
<gene>
    <name evidence="1" type="ORF">MEDL_61048</name>
</gene>
<dbReference type="EMBL" id="CAJPWZ010002968">
    <property type="protein sequence ID" value="CAG2249250.1"/>
    <property type="molecule type" value="Genomic_DNA"/>
</dbReference>
<organism evidence="1 2">
    <name type="scientific">Mytilus edulis</name>
    <name type="common">Blue mussel</name>
    <dbReference type="NCBI Taxonomy" id="6550"/>
    <lineage>
        <taxon>Eukaryota</taxon>
        <taxon>Metazoa</taxon>
        <taxon>Spiralia</taxon>
        <taxon>Lophotrochozoa</taxon>
        <taxon>Mollusca</taxon>
        <taxon>Bivalvia</taxon>
        <taxon>Autobranchia</taxon>
        <taxon>Pteriomorphia</taxon>
        <taxon>Mytilida</taxon>
        <taxon>Mytiloidea</taxon>
        <taxon>Mytilidae</taxon>
        <taxon>Mytilinae</taxon>
        <taxon>Mytilus</taxon>
    </lineage>
</organism>
<reference evidence="1" key="1">
    <citation type="submission" date="2021-03" db="EMBL/GenBank/DDBJ databases">
        <authorList>
            <person name="Bekaert M."/>
        </authorList>
    </citation>
    <scope>NUCLEOTIDE SEQUENCE</scope>
</reference>
<sequence length="276" mass="31249">MLCLGFALLKFHPKSDTIESEYTCVINTSTGLFLTNEFAKQQVFQWVTNVTWIKLWSKLCSTDVINIHGPAISSSIGFIDIDIVVCLSCRKWPSVANNWLQRIRIQNGLCPKSLKNIYAMALLEFSKTIALSIRMPSNDSVSTYSSNKHYYSAYTKCVCHLLLNVNSDAMSDFCFNMGTTKVFKSYLLFLNCYKQNNIEDMKSALSLLQEVVENHPTSDVCLVLANHALLNKALLLSGNIEDFSYYFDRMFAIVNSLDVTGVSKTFLENVQQIFVQ</sequence>
<proteinExistence type="predicted"/>
<keyword evidence="2" id="KW-1185">Reference proteome</keyword>